<dbReference type="GO" id="GO:0006508">
    <property type="term" value="P:proteolysis"/>
    <property type="evidence" value="ECO:0007669"/>
    <property type="project" value="InterPro"/>
</dbReference>
<dbReference type="PANTHER" id="PTHR43019:SF23">
    <property type="entry name" value="PROTEASE DO-LIKE 5, CHLOROPLASTIC"/>
    <property type="match status" value="1"/>
</dbReference>
<accession>A0A1G1VPN9</accession>
<sequence>MAFRLQTIKLRLKNKFHHVYADLKQYIKKLLFPLYLFPIKLLTYSLYYAVRFAISMFVKTIKLAGLSLIWPFRSKRNFAKTAFWSLIFIYFAFTEIRFASLVERYGGYGKFFCSEWLTSNKLKSSVVRVVGGYSEGSGFFVSGDQVLTSFHVIADEPSPKIVFPDGSFQTPRLITANKDADLALLHLSESYPQMILRFFSPEFLQTNEPLLSAGYPLGTSLPGDVTISKGFFSGMRRQRAETAEFLETTMSLVDGMSGGPTVDQCGGVVGVNTMSLAGLSLFVASDSVQRLWATFTDQDIAKIVVNPSASPEEAVRAFYTYLKARKMEEGFNLLSREYLQKTDFSEWSGRFTDILDVQIFVSKPVEGSSDTVFVKFSTKNWIDGEAEGHFYEGTWQTALEDGVYKMRRSNIQEVAEPGWEWFYEE</sequence>
<dbReference type="SUPFAM" id="SSF50494">
    <property type="entry name" value="Trypsin-like serine proteases"/>
    <property type="match status" value="1"/>
</dbReference>
<dbReference type="AlphaFoldDB" id="A0A1G1VPN9"/>
<protein>
    <recommendedName>
        <fullName evidence="4">Serine protease</fullName>
    </recommendedName>
</protein>
<dbReference type="PRINTS" id="PR00834">
    <property type="entry name" value="PROTEASES2C"/>
</dbReference>
<organism evidence="2 3">
    <name type="scientific">Candidatus Chisholmbacteria bacterium RIFCSPHIGHO2_01_FULL_49_18</name>
    <dbReference type="NCBI Taxonomy" id="1797590"/>
    <lineage>
        <taxon>Bacteria</taxon>
        <taxon>Candidatus Chisholmiibacteriota</taxon>
    </lineage>
</organism>
<feature type="transmembrane region" description="Helical" evidence="1">
    <location>
        <begin position="82"/>
        <end position="102"/>
    </location>
</feature>
<feature type="transmembrane region" description="Helical" evidence="1">
    <location>
        <begin position="30"/>
        <end position="47"/>
    </location>
</feature>
<keyword evidence="1" id="KW-0472">Membrane</keyword>
<comment type="caution">
    <text evidence="2">The sequence shown here is derived from an EMBL/GenBank/DDBJ whole genome shotgun (WGS) entry which is preliminary data.</text>
</comment>
<evidence type="ECO:0000313" key="2">
    <source>
        <dbReference type="EMBL" id="OGY17197.1"/>
    </source>
</evidence>
<dbReference type="GO" id="GO:0004252">
    <property type="term" value="F:serine-type endopeptidase activity"/>
    <property type="evidence" value="ECO:0007669"/>
    <property type="project" value="InterPro"/>
</dbReference>
<dbReference type="Proteomes" id="UP000179069">
    <property type="component" value="Unassembled WGS sequence"/>
</dbReference>
<name>A0A1G1VPN9_9BACT</name>
<dbReference type="Pfam" id="PF13365">
    <property type="entry name" value="Trypsin_2"/>
    <property type="match status" value="1"/>
</dbReference>
<proteinExistence type="predicted"/>
<evidence type="ECO:0000313" key="3">
    <source>
        <dbReference type="Proteomes" id="UP000179069"/>
    </source>
</evidence>
<evidence type="ECO:0008006" key="4">
    <source>
        <dbReference type="Google" id="ProtNLM"/>
    </source>
</evidence>
<dbReference type="InterPro" id="IPR001940">
    <property type="entry name" value="Peptidase_S1C"/>
</dbReference>
<evidence type="ECO:0000256" key="1">
    <source>
        <dbReference type="SAM" id="Phobius"/>
    </source>
</evidence>
<dbReference type="EMBL" id="MHCI01000005">
    <property type="protein sequence ID" value="OGY17197.1"/>
    <property type="molecule type" value="Genomic_DNA"/>
</dbReference>
<dbReference type="InterPro" id="IPR009003">
    <property type="entry name" value="Peptidase_S1_PA"/>
</dbReference>
<dbReference type="Gene3D" id="2.40.10.10">
    <property type="entry name" value="Trypsin-like serine proteases"/>
    <property type="match status" value="2"/>
</dbReference>
<keyword evidence="1" id="KW-0812">Transmembrane</keyword>
<reference evidence="2 3" key="1">
    <citation type="journal article" date="2016" name="Nat. Commun.">
        <title>Thousands of microbial genomes shed light on interconnected biogeochemical processes in an aquifer system.</title>
        <authorList>
            <person name="Anantharaman K."/>
            <person name="Brown C.T."/>
            <person name="Hug L.A."/>
            <person name="Sharon I."/>
            <person name="Castelle C.J."/>
            <person name="Probst A.J."/>
            <person name="Thomas B.C."/>
            <person name="Singh A."/>
            <person name="Wilkins M.J."/>
            <person name="Karaoz U."/>
            <person name="Brodie E.L."/>
            <person name="Williams K.H."/>
            <person name="Hubbard S.S."/>
            <person name="Banfield J.F."/>
        </authorList>
    </citation>
    <scope>NUCLEOTIDE SEQUENCE [LARGE SCALE GENOMIC DNA]</scope>
</reference>
<gene>
    <name evidence="2" type="ORF">A2785_04240</name>
</gene>
<dbReference type="InterPro" id="IPR043504">
    <property type="entry name" value="Peptidase_S1_PA_chymotrypsin"/>
</dbReference>
<keyword evidence="1" id="KW-1133">Transmembrane helix</keyword>
<dbReference type="PANTHER" id="PTHR43019">
    <property type="entry name" value="SERINE ENDOPROTEASE DEGS"/>
    <property type="match status" value="1"/>
</dbReference>